<accession>A0AAX2V4E3</accession>
<dbReference type="GO" id="GO:0003676">
    <property type="term" value="F:nucleic acid binding"/>
    <property type="evidence" value="ECO:0007669"/>
    <property type="project" value="InterPro"/>
</dbReference>
<comment type="function">
    <text evidence="1">Involved in the transposition of the insertion sequence.</text>
</comment>
<proteinExistence type="predicted"/>
<dbReference type="Pfam" id="PF13276">
    <property type="entry name" value="HTH_21"/>
    <property type="match status" value="1"/>
</dbReference>
<evidence type="ECO:0000259" key="2">
    <source>
        <dbReference type="PROSITE" id="PS50994"/>
    </source>
</evidence>
<dbReference type="InterPro" id="IPR036397">
    <property type="entry name" value="RNaseH_sf"/>
</dbReference>
<dbReference type="InterPro" id="IPR048020">
    <property type="entry name" value="Transpos_IS3"/>
</dbReference>
<evidence type="ECO:0000313" key="4">
    <source>
        <dbReference type="Proteomes" id="UP000308186"/>
    </source>
</evidence>
<reference evidence="3 4" key="1">
    <citation type="submission" date="2019-06" db="EMBL/GenBank/DDBJ databases">
        <title>Genome Announcement To Ensure Probiotic Safety of Streptococcus salivarius UBSS01.</title>
        <authorList>
            <person name="Sulthana A."/>
            <person name="Lakshmi S.G."/>
            <person name="Madempudi R.S."/>
        </authorList>
    </citation>
    <scope>NUCLEOTIDE SEQUENCE [LARGE SCALE GENOMIC DNA]</scope>
    <source>
        <strain evidence="3 4">UBSS01</strain>
    </source>
</reference>
<organism evidence="3 4">
    <name type="scientific">Streptococcus salivarius</name>
    <dbReference type="NCBI Taxonomy" id="1304"/>
    <lineage>
        <taxon>Bacteria</taxon>
        <taxon>Bacillati</taxon>
        <taxon>Bacillota</taxon>
        <taxon>Bacilli</taxon>
        <taxon>Lactobacillales</taxon>
        <taxon>Streptococcaceae</taxon>
        <taxon>Streptococcus</taxon>
    </lineage>
</organism>
<evidence type="ECO:0000256" key="1">
    <source>
        <dbReference type="ARBA" id="ARBA00002286"/>
    </source>
</evidence>
<dbReference type="Pfam" id="PF13333">
    <property type="entry name" value="rve_2"/>
    <property type="match status" value="1"/>
</dbReference>
<feature type="domain" description="Integrase catalytic" evidence="2">
    <location>
        <begin position="137"/>
        <end position="300"/>
    </location>
</feature>
<dbReference type="GO" id="GO:0015074">
    <property type="term" value="P:DNA integration"/>
    <property type="evidence" value="ECO:0007669"/>
    <property type="project" value="InterPro"/>
</dbReference>
<comment type="caution">
    <text evidence="3">The sequence shown here is derived from an EMBL/GenBank/DDBJ whole genome shotgun (WGS) entry which is preliminary data.</text>
</comment>
<dbReference type="PANTHER" id="PTHR46889:SF5">
    <property type="entry name" value="INTEGRASE PROTEIN"/>
    <property type="match status" value="1"/>
</dbReference>
<dbReference type="InterPro" id="IPR025948">
    <property type="entry name" value="HTH-like_dom"/>
</dbReference>
<dbReference type="Proteomes" id="UP000308186">
    <property type="component" value="Unassembled WGS sequence"/>
</dbReference>
<evidence type="ECO:0000313" key="3">
    <source>
        <dbReference type="EMBL" id="TNF68507.1"/>
    </source>
</evidence>
<sequence>MRKDVRLGKQRHESKYLAIEDFNTNKGWSISWMCHQLGITRSAFYKWKHRIVPEQEQLNSEIAELNKEYDERFSHILGYRRMTDWINHFNHTNYSRKRIHRIMKILDIHAFIRKKRKKYKTAKPEETAENKLARNFYTTAPNKKWVTDVTEFKIPNSHKKLYLSAILDLYDRYPIAFVISGRNDNRLVFKIFDKAIEKNPAAKPIFHSDRGFQYTNKNFQKKLKDTDMIQSMSRVGHCIDNGPIEGFWGIIKSEMYQMYEISDEASLRYAIKDYIRFYCQERPQSRYDCKTPLEVRNVALSSEHPLSYPIAKNNKTEKYKSKWSA</sequence>
<dbReference type="EMBL" id="VDCW01000002">
    <property type="protein sequence ID" value="TNF68507.1"/>
    <property type="molecule type" value="Genomic_DNA"/>
</dbReference>
<dbReference type="Pfam" id="PF00665">
    <property type="entry name" value="rve"/>
    <property type="match status" value="1"/>
</dbReference>
<dbReference type="Gene3D" id="3.30.420.10">
    <property type="entry name" value="Ribonuclease H-like superfamily/Ribonuclease H"/>
    <property type="match status" value="1"/>
</dbReference>
<dbReference type="NCBIfam" id="NF033516">
    <property type="entry name" value="transpos_IS3"/>
    <property type="match status" value="1"/>
</dbReference>
<dbReference type="InterPro" id="IPR001584">
    <property type="entry name" value="Integrase_cat-core"/>
</dbReference>
<dbReference type="InterPro" id="IPR012337">
    <property type="entry name" value="RNaseH-like_sf"/>
</dbReference>
<dbReference type="AlphaFoldDB" id="A0AAX2V4E3"/>
<dbReference type="PANTHER" id="PTHR46889">
    <property type="entry name" value="TRANSPOSASE INSF FOR INSERTION SEQUENCE IS3B-RELATED"/>
    <property type="match status" value="1"/>
</dbReference>
<dbReference type="PROSITE" id="PS50994">
    <property type="entry name" value="INTEGRASE"/>
    <property type="match status" value="1"/>
</dbReference>
<gene>
    <name evidence="3" type="ORF">FBF48_01970</name>
</gene>
<protein>
    <submittedName>
        <fullName evidence="3">IS3 family transposase</fullName>
    </submittedName>
</protein>
<name>A0AAX2V4E3_STRSL</name>
<dbReference type="SUPFAM" id="SSF53098">
    <property type="entry name" value="Ribonuclease H-like"/>
    <property type="match status" value="1"/>
</dbReference>
<dbReference type="InterPro" id="IPR050900">
    <property type="entry name" value="Transposase_IS3/IS150/IS904"/>
</dbReference>